<feature type="transmembrane region" description="Helical" evidence="6">
    <location>
        <begin position="179"/>
        <end position="200"/>
    </location>
</feature>
<feature type="transmembrane region" description="Helical" evidence="6">
    <location>
        <begin position="436"/>
        <end position="456"/>
    </location>
</feature>
<evidence type="ECO:0000256" key="3">
    <source>
        <dbReference type="ARBA" id="ARBA00022989"/>
    </source>
</evidence>
<proteinExistence type="predicted"/>
<feature type="transmembrane region" description="Helical" evidence="6">
    <location>
        <begin position="37"/>
        <end position="59"/>
    </location>
</feature>
<comment type="subcellular location">
    <subcellularLocation>
        <location evidence="1">Endomembrane system</location>
        <topology evidence="1">Multi-pass membrane protein</topology>
    </subcellularLocation>
    <subcellularLocation>
        <location evidence="5">Membrane</location>
        <topology evidence="5">Multi-pass membrane protein</topology>
    </subcellularLocation>
</comment>
<dbReference type="GO" id="GO:0003954">
    <property type="term" value="F:NADH dehydrogenase activity"/>
    <property type="evidence" value="ECO:0007669"/>
    <property type="project" value="TreeGrafter"/>
</dbReference>
<evidence type="ECO:0000313" key="10">
    <source>
        <dbReference type="Proteomes" id="UP000673975"/>
    </source>
</evidence>
<dbReference type="AlphaFoldDB" id="A0A8J7UWG7"/>
<feature type="transmembrane region" description="Helical" evidence="6">
    <location>
        <begin position="146"/>
        <end position="167"/>
    </location>
</feature>
<dbReference type="Pfam" id="PF00361">
    <property type="entry name" value="Proton_antipo_M"/>
    <property type="match status" value="1"/>
</dbReference>
<feature type="transmembrane region" description="Helical" evidence="6">
    <location>
        <begin position="653"/>
        <end position="672"/>
    </location>
</feature>
<keyword evidence="3 6" id="KW-1133">Transmembrane helix</keyword>
<keyword evidence="2 5" id="KW-0812">Transmembrane</keyword>
<dbReference type="GO" id="GO:0016020">
    <property type="term" value="C:membrane"/>
    <property type="evidence" value="ECO:0007669"/>
    <property type="project" value="UniProtKB-SubCell"/>
</dbReference>
<evidence type="ECO:0000256" key="6">
    <source>
        <dbReference type="SAM" id="Phobius"/>
    </source>
</evidence>
<reference evidence="9" key="1">
    <citation type="submission" date="2021-02" db="EMBL/GenBank/DDBJ databases">
        <title>Natronogracilivirga saccharolytica gen. nov. sp. nov. a new anaerobic, haloalkiliphilic carbohydrate-fermenting bacterium from soda lake and proposing of Cyclonatronumiaceae fam. nov. in the phylum Balneolaeota.</title>
        <authorList>
            <person name="Zhilina T.N."/>
            <person name="Sorokin D.Y."/>
            <person name="Zavarzina D.G."/>
            <person name="Toshchakov S.V."/>
            <person name="Kublanov I.V."/>
        </authorList>
    </citation>
    <scope>NUCLEOTIDE SEQUENCE</scope>
    <source>
        <strain evidence="9">Z-1702</strain>
    </source>
</reference>
<dbReference type="PANTHER" id="PTHR42829:SF2">
    <property type="entry name" value="NADH-UBIQUINONE OXIDOREDUCTASE CHAIN 5"/>
    <property type="match status" value="1"/>
</dbReference>
<dbReference type="Proteomes" id="UP000673975">
    <property type="component" value="Unassembled WGS sequence"/>
</dbReference>
<comment type="caution">
    <text evidence="9">The sequence shown here is derived from an EMBL/GenBank/DDBJ whole genome shotgun (WGS) entry which is preliminary data.</text>
</comment>
<keyword evidence="4 6" id="KW-0472">Membrane</keyword>
<sequence length="673" mass="74303">MSAYVHLVPWIVLIPLAGFLINGLMGLASESFRNKKSLIGGIGTLAVFIPFLMAVWLLIAMQSDSEAASISLFTWIEAGNFTTDIGYRLDQLSLVMTLVVTGVGALIHFYSIGYMADDEGFWKFFAFLNLFIFAMLNLVLADNMLLLFLGWEGVGLCSYLLIGYWYTDMAKSDAAKKAFLYNRVGDFAFLIAMFMIFQVIGSLRFEDILAGTGLFTADQVFIIGLLILIGATGKSAQIPLFVWLPDAMAGPTSVSALIHAATMVTSGIYVISRMSPFFMISAELMLFVAVIGAFTAIIAATIALTKYDIKTVLAYSTVSQLGFMFLALGSGAYIAAMFHVVTHAFFKACLFLGSGSVIHAMHHVEHKLHDQGKDVHFDPQDMRYMGGLKDYLPSTYKTFLIATIAIAGIPPLAGFFSKDQILMMTFNAGMGEYGAVYFGLWGIGVVTAFLTAFYMFRLTFGTFHGSFRLPEKFEQARGSASYLHESPFTMTSVLWALAGLSIVGGFIGIPNFVVATFTGTSADVNIIGRWLDIVTLETELVLSKEVEWVLLFGAIIVALVAVFLAFRMYGEGQLEVSDKRISKRLGALYQVWDEKYKFDEIYEGGIVRPTVRFSDRFLAVFDMKAIDGFVNFVAALVRFFGSVFRYFQTGLVQTYAFGIVLGVILVVYMLLFR</sequence>
<gene>
    <name evidence="9" type="primary">nuoL</name>
    <name evidence="9" type="ORF">NATSA_06065</name>
</gene>
<protein>
    <submittedName>
        <fullName evidence="9">NADH-quinone oxidoreductase subunit L</fullName>
    </submittedName>
</protein>
<dbReference type="InterPro" id="IPR018393">
    <property type="entry name" value="NADHpl_OxRdtase_5_subgr"/>
</dbReference>
<dbReference type="PRINTS" id="PR01434">
    <property type="entry name" value="NADHDHGNASE5"/>
</dbReference>
<dbReference type="InterPro" id="IPR003945">
    <property type="entry name" value="NU5C-like"/>
</dbReference>
<feature type="transmembrane region" description="Helical" evidence="6">
    <location>
        <begin position="121"/>
        <end position="140"/>
    </location>
</feature>
<dbReference type="Gene3D" id="1.20.5.2700">
    <property type="match status" value="1"/>
</dbReference>
<keyword evidence="10" id="KW-1185">Reference proteome</keyword>
<dbReference type="PANTHER" id="PTHR42829">
    <property type="entry name" value="NADH-UBIQUINONE OXIDOREDUCTASE CHAIN 5"/>
    <property type="match status" value="1"/>
</dbReference>
<evidence type="ECO:0000256" key="4">
    <source>
        <dbReference type="ARBA" id="ARBA00023136"/>
    </source>
</evidence>
<feature type="transmembrane region" description="Helical" evidence="6">
    <location>
        <begin position="493"/>
        <end position="513"/>
    </location>
</feature>
<evidence type="ECO:0000256" key="2">
    <source>
        <dbReference type="ARBA" id="ARBA00022692"/>
    </source>
</evidence>
<dbReference type="EMBL" id="JAFIDN010000003">
    <property type="protein sequence ID" value="MBP3192219.1"/>
    <property type="molecule type" value="Genomic_DNA"/>
</dbReference>
<dbReference type="GO" id="GO:0015990">
    <property type="term" value="P:electron transport coupled proton transport"/>
    <property type="evidence" value="ECO:0007669"/>
    <property type="project" value="TreeGrafter"/>
</dbReference>
<dbReference type="GO" id="GO:0012505">
    <property type="term" value="C:endomembrane system"/>
    <property type="evidence" value="ECO:0007669"/>
    <property type="project" value="UniProtKB-SubCell"/>
</dbReference>
<feature type="transmembrane region" description="Helical" evidence="6">
    <location>
        <begin position="284"/>
        <end position="305"/>
    </location>
</feature>
<dbReference type="InterPro" id="IPR001516">
    <property type="entry name" value="Proton_antipo_N"/>
</dbReference>
<dbReference type="NCBIfam" id="TIGR01974">
    <property type="entry name" value="NDH_I_L"/>
    <property type="match status" value="1"/>
</dbReference>
<dbReference type="NCBIfam" id="NF005141">
    <property type="entry name" value="PRK06590.1"/>
    <property type="match status" value="1"/>
</dbReference>
<evidence type="ECO:0000259" key="8">
    <source>
        <dbReference type="Pfam" id="PF00662"/>
    </source>
</evidence>
<feature type="domain" description="NADH:quinone oxidoreductase/Mrp antiporter transmembrane" evidence="7">
    <location>
        <begin position="141"/>
        <end position="431"/>
    </location>
</feature>
<organism evidence="9 10">
    <name type="scientific">Natronogracilivirga saccharolytica</name>
    <dbReference type="NCBI Taxonomy" id="2812953"/>
    <lineage>
        <taxon>Bacteria</taxon>
        <taxon>Pseudomonadati</taxon>
        <taxon>Balneolota</taxon>
        <taxon>Balneolia</taxon>
        <taxon>Balneolales</taxon>
        <taxon>Cyclonatronaceae</taxon>
        <taxon>Natronogracilivirga</taxon>
    </lineage>
</organism>
<dbReference type="GO" id="GO:0042773">
    <property type="term" value="P:ATP synthesis coupled electron transport"/>
    <property type="evidence" value="ECO:0007669"/>
    <property type="project" value="InterPro"/>
</dbReference>
<dbReference type="RefSeq" id="WP_210511109.1">
    <property type="nucleotide sequence ID" value="NZ_JAFIDN010000003.1"/>
</dbReference>
<feature type="transmembrane region" description="Helical" evidence="6">
    <location>
        <begin position="548"/>
        <end position="570"/>
    </location>
</feature>
<feature type="transmembrane region" description="Helical" evidence="6">
    <location>
        <begin position="312"/>
        <end position="338"/>
    </location>
</feature>
<evidence type="ECO:0000259" key="7">
    <source>
        <dbReference type="Pfam" id="PF00361"/>
    </source>
</evidence>
<dbReference type="Pfam" id="PF00662">
    <property type="entry name" value="Proton_antipo_N"/>
    <property type="match status" value="1"/>
</dbReference>
<evidence type="ECO:0000256" key="1">
    <source>
        <dbReference type="ARBA" id="ARBA00004127"/>
    </source>
</evidence>
<feature type="domain" description="NADH-Ubiquinone oxidoreductase (complex I) chain 5 N-terminal" evidence="8">
    <location>
        <begin position="75"/>
        <end position="125"/>
    </location>
</feature>
<feature type="transmembrane region" description="Helical" evidence="6">
    <location>
        <begin position="220"/>
        <end position="242"/>
    </location>
</feature>
<feature type="transmembrane region" description="Helical" evidence="6">
    <location>
        <begin position="398"/>
        <end position="416"/>
    </location>
</feature>
<dbReference type="GO" id="GO:0008137">
    <property type="term" value="F:NADH dehydrogenase (ubiquinone) activity"/>
    <property type="evidence" value="ECO:0007669"/>
    <property type="project" value="InterPro"/>
</dbReference>
<dbReference type="PRINTS" id="PR01435">
    <property type="entry name" value="NPOXDRDTASE5"/>
</dbReference>
<dbReference type="InterPro" id="IPR001750">
    <property type="entry name" value="ND/Mrp_TM"/>
</dbReference>
<feature type="transmembrane region" description="Helical" evidence="6">
    <location>
        <begin position="91"/>
        <end position="109"/>
    </location>
</feature>
<accession>A0A8J7UWG7</accession>
<evidence type="ECO:0000256" key="5">
    <source>
        <dbReference type="RuleBase" id="RU000320"/>
    </source>
</evidence>
<feature type="transmembrane region" description="Helical" evidence="6">
    <location>
        <begin position="254"/>
        <end position="272"/>
    </location>
</feature>
<evidence type="ECO:0000313" key="9">
    <source>
        <dbReference type="EMBL" id="MBP3192219.1"/>
    </source>
</evidence>
<name>A0A8J7UWG7_9BACT</name>
<feature type="transmembrane region" description="Helical" evidence="6">
    <location>
        <begin position="6"/>
        <end position="25"/>
    </location>
</feature>